<protein>
    <submittedName>
        <fullName evidence="5">Lipolytic enzyme</fullName>
    </submittedName>
</protein>
<evidence type="ECO:0000256" key="3">
    <source>
        <dbReference type="PROSITE-ProRule" id="PRU10038"/>
    </source>
</evidence>
<feature type="domain" description="Alpha/beta hydrolase fold-3" evidence="4">
    <location>
        <begin position="87"/>
        <end position="293"/>
    </location>
</feature>
<reference evidence="6" key="3">
    <citation type="journal article" date="2017" name="Plant Physiol. Biochem.">
        <title>Differential oxidative and antioxidative response of duckweed Lemna minor toward plant growth promoting/inhibiting bacteria.</title>
        <authorList>
            <person name="Ishizawa H."/>
            <person name="Kuroda M."/>
            <person name="Morikawa M."/>
            <person name="Ike M."/>
        </authorList>
    </citation>
    <scope>NUCLEOTIDE SEQUENCE [LARGE SCALE GENOMIC DNA]</scope>
    <source>
        <strain evidence="6">H3</strain>
    </source>
</reference>
<evidence type="ECO:0000313" key="6">
    <source>
        <dbReference type="Proteomes" id="UP000198290"/>
    </source>
</evidence>
<organism evidence="5 6">
    <name type="scientific">Aquitalea magnusonii</name>
    <dbReference type="NCBI Taxonomy" id="332411"/>
    <lineage>
        <taxon>Bacteria</taxon>
        <taxon>Pseudomonadati</taxon>
        <taxon>Pseudomonadota</taxon>
        <taxon>Betaproteobacteria</taxon>
        <taxon>Neisseriales</taxon>
        <taxon>Chromobacteriaceae</taxon>
        <taxon>Aquitalea</taxon>
    </lineage>
</organism>
<accession>A0A3G9GNC2</accession>
<evidence type="ECO:0000256" key="2">
    <source>
        <dbReference type="ARBA" id="ARBA00022801"/>
    </source>
</evidence>
<dbReference type="PANTHER" id="PTHR48081:SF8">
    <property type="entry name" value="ALPHA_BETA HYDROLASE FOLD-3 DOMAIN-CONTAINING PROTEIN-RELATED"/>
    <property type="match status" value="1"/>
</dbReference>
<comment type="similarity">
    <text evidence="1">Belongs to the 'GDXG' lipolytic enzyme family.</text>
</comment>
<dbReference type="PROSITE" id="PS01174">
    <property type="entry name" value="LIPASE_GDXG_SER"/>
    <property type="match status" value="1"/>
</dbReference>
<dbReference type="EMBL" id="AP018823">
    <property type="protein sequence ID" value="BBF86616.1"/>
    <property type="molecule type" value="Genomic_DNA"/>
</dbReference>
<dbReference type="PANTHER" id="PTHR48081">
    <property type="entry name" value="AB HYDROLASE SUPERFAMILY PROTEIN C4A8.06C"/>
    <property type="match status" value="1"/>
</dbReference>
<name>A0A3G9GNC2_9NEIS</name>
<dbReference type="Proteomes" id="UP000198290">
    <property type="component" value="Chromosome"/>
</dbReference>
<dbReference type="InterPro" id="IPR029058">
    <property type="entry name" value="AB_hydrolase_fold"/>
</dbReference>
<keyword evidence="2" id="KW-0378">Hydrolase</keyword>
<dbReference type="Pfam" id="PF07859">
    <property type="entry name" value="Abhydrolase_3"/>
    <property type="match status" value="1"/>
</dbReference>
<reference evidence="5 6" key="2">
    <citation type="journal article" date="2017" name="Genome Announc.">
        <title>Draft genome sequence of Aquitalea magnusonii strain H3, a plant growth-promoting bacterium of duckweed Lemna minor.</title>
        <authorList>
            <person name="Ishizawa H."/>
            <person name="Kuroda M."/>
            <person name="Ike M."/>
        </authorList>
    </citation>
    <scope>NUCLEOTIDE SEQUENCE [LARGE SCALE GENOMIC DNA]</scope>
    <source>
        <strain evidence="5 6">H3</strain>
    </source>
</reference>
<evidence type="ECO:0000256" key="1">
    <source>
        <dbReference type="ARBA" id="ARBA00010515"/>
    </source>
</evidence>
<evidence type="ECO:0000313" key="5">
    <source>
        <dbReference type="EMBL" id="BBF86616.1"/>
    </source>
</evidence>
<feature type="active site" evidence="3">
    <location>
        <position position="165"/>
    </location>
</feature>
<dbReference type="Gene3D" id="3.40.50.1820">
    <property type="entry name" value="alpha/beta hydrolase"/>
    <property type="match status" value="1"/>
</dbReference>
<dbReference type="SUPFAM" id="SSF53474">
    <property type="entry name" value="alpha/beta-Hydrolases"/>
    <property type="match status" value="1"/>
</dbReference>
<dbReference type="InterPro" id="IPR013094">
    <property type="entry name" value="AB_hydrolase_3"/>
</dbReference>
<evidence type="ECO:0000259" key="4">
    <source>
        <dbReference type="Pfam" id="PF07859"/>
    </source>
</evidence>
<dbReference type="InterPro" id="IPR050300">
    <property type="entry name" value="GDXG_lipolytic_enzyme"/>
</dbReference>
<dbReference type="AlphaFoldDB" id="A0A3G9GNC2"/>
<dbReference type="InterPro" id="IPR033140">
    <property type="entry name" value="Lipase_GDXG_put_SER_AS"/>
</dbReference>
<gene>
    <name evidence="5" type="ORF">DLM_3016</name>
</gene>
<keyword evidence="6" id="KW-1185">Reference proteome</keyword>
<sequence length="321" mass="34175">MEAVMASAYQLSAEMQSFVRQCALFEPTDDSLAEMRAAYDALCRYFTPALPDGLLCEEHVLPAAGRDIPLRLYRPARTMPAAAWPGVLYLHGGGWMLGGLDSHAFIAASLARECAAAVLVVDYRLAPEHVFPAAFDDCLAVWDMLRVDGLALGIDPARVVVAGDSAGGNLAAALCLAARDRQGPPLCGQALIYPALAAVPTEPAASEHAAAPLLSRADMAYYLAQYAPDPAMHADPRLAPLAAPRLQGVPPAFVAVAEYDPLRDDGLRYVQRLQASGVAAECHLGHGLLHGCLRFWPQGMQTARMYNALAAAITRMQAGQT</sequence>
<dbReference type="OrthoDB" id="9794445at2"/>
<dbReference type="STRING" id="332411.VI06_14685"/>
<reference evidence="6" key="1">
    <citation type="journal article" date="2017" name="Biotechnol. Biofuels">
        <title>Evaluation of environmental bacterial communities as a factor affecting the growth of duckweed Lemna minor.</title>
        <authorList>
            <person name="Ishizawa H."/>
            <person name="Kuroda M."/>
            <person name="Morikawa M."/>
            <person name="Ike M."/>
        </authorList>
    </citation>
    <scope>NUCLEOTIDE SEQUENCE [LARGE SCALE GENOMIC DNA]</scope>
    <source>
        <strain evidence="6">H3</strain>
    </source>
</reference>
<proteinExistence type="inferred from homology"/>
<dbReference type="KEGG" id="amah:DLM_3016"/>
<dbReference type="GO" id="GO:0016787">
    <property type="term" value="F:hydrolase activity"/>
    <property type="evidence" value="ECO:0007669"/>
    <property type="project" value="UniProtKB-KW"/>
</dbReference>